<dbReference type="InterPro" id="IPR015867">
    <property type="entry name" value="N-reg_PII/ATP_PRibTrfase_C"/>
</dbReference>
<comment type="caution">
    <text evidence="2">The sequence shown here is derived from an EMBL/GenBank/DDBJ whole genome shotgun (WGS) entry which is preliminary data.</text>
</comment>
<dbReference type="Gene3D" id="3.30.70.120">
    <property type="match status" value="1"/>
</dbReference>
<comment type="similarity">
    <text evidence="1">Belongs to the CutA family.</text>
</comment>
<reference evidence="2 3" key="1">
    <citation type="submission" date="2023-07" db="EMBL/GenBank/DDBJ databases">
        <title>Sequencing the genomes of 1000 actinobacteria strains.</title>
        <authorList>
            <person name="Klenk H.-P."/>
        </authorList>
    </citation>
    <scope>NUCLEOTIDE SEQUENCE [LARGE SCALE GENOMIC DNA]</scope>
    <source>
        <strain evidence="2 3">DSM 22966</strain>
    </source>
</reference>
<evidence type="ECO:0000313" key="2">
    <source>
        <dbReference type="EMBL" id="MDR7347481.1"/>
    </source>
</evidence>
<organism evidence="2 3">
    <name type="scientific">Enteractinococcus fodinae</name>
    <dbReference type="NCBI Taxonomy" id="684663"/>
    <lineage>
        <taxon>Bacteria</taxon>
        <taxon>Bacillati</taxon>
        <taxon>Actinomycetota</taxon>
        <taxon>Actinomycetes</taxon>
        <taxon>Micrococcales</taxon>
        <taxon>Micrococcaceae</taxon>
    </lineage>
</organism>
<dbReference type="RefSeq" id="WP_310173719.1">
    <property type="nucleotide sequence ID" value="NZ_BAABHE010000001.1"/>
</dbReference>
<dbReference type="SUPFAM" id="SSF54913">
    <property type="entry name" value="GlnB-like"/>
    <property type="match status" value="1"/>
</dbReference>
<dbReference type="InterPro" id="IPR004323">
    <property type="entry name" value="Ion_tolerance_CutA"/>
</dbReference>
<keyword evidence="3" id="KW-1185">Reference proteome</keyword>
<dbReference type="Proteomes" id="UP001183794">
    <property type="component" value="Unassembled WGS sequence"/>
</dbReference>
<proteinExistence type="inferred from homology"/>
<dbReference type="Pfam" id="PF03091">
    <property type="entry name" value="CutA1"/>
    <property type="match status" value="1"/>
</dbReference>
<name>A0ABU2B1K9_9MICC</name>
<dbReference type="InterPro" id="IPR011322">
    <property type="entry name" value="N-reg_PII-like_a/b"/>
</dbReference>
<dbReference type="EMBL" id="JAVDYJ010000001">
    <property type="protein sequence ID" value="MDR7347481.1"/>
    <property type="molecule type" value="Genomic_DNA"/>
</dbReference>
<evidence type="ECO:0000256" key="1">
    <source>
        <dbReference type="ARBA" id="ARBA00010169"/>
    </source>
</evidence>
<dbReference type="PANTHER" id="PTHR23419">
    <property type="entry name" value="DIVALENT CATION TOLERANCE CUTA-RELATED"/>
    <property type="match status" value="1"/>
</dbReference>
<gene>
    <name evidence="2" type="ORF">J2S62_001738</name>
</gene>
<accession>A0ABU2B1K9</accession>
<sequence length="107" mass="12047">MNTPEFVIVQTTTDSEEEVQQLAAAAVEQQLAACVQVSQVQSYYRWEGQVHHDSEFLLSFKTTAAAVDKLKKLFADQHSYDEPEVVVIPILDGSPGYLQWMRDSVTN</sequence>
<protein>
    <submittedName>
        <fullName evidence="2">Periplasmic divalent cation tolerance protein</fullName>
    </submittedName>
</protein>
<dbReference type="PANTHER" id="PTHR23419:SF8">
    <property type="entry name" value="FI09726P"/>
    <property type="match status" value="1"/>
</dbReference>
<evidence type="ECO:0000313" key="3">
    <source>
        <dbReference type="Proteomes" id="UP001183794"/>
    </source>
</evidence>